<keyword evidence="7" id="KW-0547">Nucleotide-binding</keyword>
<evidence type="ECO:0000256" key="10">
    <source>
        <dbReference type="ARBA" id="ARBA00023136"/>
    </source>
</evidence>
<keyword evidence="6 17" id="KW-0732">Signal</keyword>
<dbReference type="PANTHER" id="PTHR11920:SF501">
    <property type="entry name" value="GUANYLATE CYCLASE 32E"/>
    <property type="match status" value="1"/>
</dbReference>
<evidence type="ECO:0000256" key="2">
    <source>
        <dbReference type="ARBA" id="ARBA00004479"/>
    </source>
</evidence>
<evidence type="ECO:0000256" key="4">
    <source>
        <dbReference type="ARBA" id="ARBA00022475"/>
    </source>
</evidence>
<dbReference type="GO" id="GO:0001653">
    <property type="term" value="F:peptide receptor activity"/>
    <property type="evidence" value="ECO:0007669"/>
    <property type="project" value="TreeGrafter"/>
</dbReference>
<evidence type="ECO:0000256" key="3">
    <source>
        <dbReference type="ARBA" id="ARBA00012202"/>
    </source>
</evidence>
<dbReference type="InterPro" id="IPR028082">
    <property type="entry name" value="Peripla_BP_I"/>
</dbReference>
<sequence length="1103" mass="124265">MSVPCGRKLVFFLIASISLFVDTVTGHRHDENQAITDNEKEVKIGVLLPMTGYWPIGKTSASAITIAVDRINEDQTLLPGYNMTFLWNDSMCLAAEGLNQAVEFRIAGVDAIIGDGCDIICGPAAILASSWNLPMVSWGCESPTLSEKSIYQTFARTVGSFSKMGKLFLSVFRYFKWKSIGILASTESIWQLAMSGLMKDFLENDIEIRYLHTLSPGHVLVTEREEFKSTLLHAKETARIFVMLCYGGDMRAIMLNALDLGMLNGDFAFLTVNLLPSATVGNNTFMGNDGRDAEAALAFRGILSIHVREPTTPLWQSFKERVRAKMNASPFYIKLDDSEQVEVYAGAIYDAIYLYANALNETLAAGGSKKDGRAIVNRMLNREFEGRASGIVRIDSSGDREPDYSLKYYVNGSFQNIADYSHKTGGFNLRDVSVIWAGGRTRPPSDKPRCGWDRELCLEEEKKTARIVNAVIGASISGVVVLAFMFFIIIRKLRYEADLAENMTWKIRFEDLKMKENVKQKPKPQGMLPFWFNNFIMPHQTAASSSANPTHVSRNNENSSAISDLEDKTEYAGTTIGEYHTQTVVIKRLRKRSVQLTRDVLIELKQVRDLSHENLNPFIGACIESPNILLVWSYCKKGSLQDVLANDEYKIDYAFKLSMSIDIAAGMKYLHNSPVKLHGNLASWNCMIDSHWVVSITDWGLHDFKEGEDKVDCDVTKMYADLLWTAPEHINLSKVEREGLSQKADVYSYGIILQEIATRSKPFIDCPLGPKEIIHRIMGHDDPPFRPDLTSVEVRPEFVDLMVDCWSDDPEERPHFFRIVDRLKKISGRGSNIAENMVSMMEKHANHLERLVDERTRQLNEEKERTEKLLNRLLPPMVAEQLKTRSSVQAQEFEEVTIFFSDVVGFTKLASLSKPLEIVDFLNDLNVAFDEIITRFDVYKVETVGDAYVVVSGCPKLNGNKHAGEIASMALELLSHMFFFRVRHLPDHQLQLRIGIHTGPVVAGVVGVTMPRFCLYGHTVHIASKMESSGFPHRIHVSRESRAKLVELGGYHLQEKGQAQIKRLGLVTTYWLIGKEGFDKPLPDPPEEISEPLFETLDVYYAS</sequence>
<keyword evidence="15" id="KW-0175">Coiled coil</keyword>
<dbReference type="Pfam" id="PF00211">
    <property type="entry name" value="Guanylate_cyc"/>
    <property type="match status" value="1"/>
</dbReference>
<dbReference type="CDD" id="cd07302">
    <property type="entry name" value="CHD"/>
    <property type="match status" value="1"/>
</dbReference>
<dbReference type="Gene3D" id="3.30.70.1230">
    <property type="entry name" value="Nucleotide cyclase"/>
    <property type="match status" value="1"/>
</dbReference>
<comment type="subcellular location">
    <subcellularLocation>
        <location evidence="1">Cell membrane</location>
    </subcellularLocation>
    <subcellularLocation>
        <location evidence="2">Membrane</location>
        <topology evidence="2">Single-pass type I membrane protein</topology>
    </subcellularLocation>
</comment>
<dbReference type="GO" id="GO:0035556">
    <property type="term" value="P:intracellular signal transduction"/>
    <property type="evidence" value="ECO:0007669"/>
    <property type="project" value="InterPro"/>
</dbReference>
<dbReference type="Gene3D" id="3.40.50.2300">
    <property type="match status" value="2"/>
</dbReference>
<dbReference type="SUPFAM" id="SSF53822">
    <property type="entry name" value="Periplasmic binding protein-like I"/>
    <property type="match status" value="1"/>
</dbReference>
<dbReference type="EMBL" id="CALNXJ010000028">
    <property type="protein sequence ID" value="CAH3134010.1"/>
    <property type="molecule type" value="Genomic_DNA"/>
</dbReference>
<evidence type="ECO:0000256" key="12">
    <source>
        <dbReference type="ARBA" id="ARBA00023180"/>
    </source>
</evidence>
<feature type="signal peptide" evidence="17">
    <location>
        <begin position="1"/>
        <end position="26"/>
    </location>
</feature>
<dbReference type="InterPro" id="IPR001054">
    <property type="entry name" value="A/G_cyclase"/>
</dbReference>
<gene>
    <name evidence="20" type="ORF">PMEA_00015653</name>
</gene>
<dbReference type="GO" id="GO:0004383">
    <property type="term" value="F:guanylate cyclase activity"/>
    <property type="evidence" value="ECO:0007669"/>
    <property type="project" value="UniProtKB-EC"/>
</dbReference>
<dbReference type="GO" id="GO:0004672">
    <property type="term" value="F:protein kinase activity"/>
    <property type="evidence" value="ECO:0007669"/>
    <property type="project" value="InterPro"/>
</dbReference>
<keyword evidence="14" id="KW-0141">cGMP biosynthesis</keyword>
<dbReference type="InterPro" id="IPR011009">
    <property type="entry name" value="Kinase-like_dom_sf"/>
</dbReference>
<evidence type="ECO:0000256" key="6">
    <source>
        <dbReference type="ARBA" id="ARBA00022729"/>
    </source>
</evidence>
<dbReference type="GO" id="GO:0005886">
    <property type="term" value="C:plasma membrane"/>
    <property type="evidence" value="ECO:0007669"/>
    <property type="project" value="UniProtKB-SubCell"/>
</dbReference>
<dbReference type="GO" id="GO:0005524">
    <property type="term" value="F:ATP binding"/>
    <property type="evidence" value="ECO:0007669"/>
    <property type="project" value="InterPro"/>
</dbReference>
<name>A0AAU9X331_9CNID</name>
<proteinExistence type="predicted"/>
<dbReference type="InterPro" id="IPR001828">
    <property type="entry name" value="ANF_lig-bd_rcpt"/>
</dbReference>
<dbReference type="Pfam" id="PF07714">
    <property type="entry name" value="PK_Tyr_Ser-Thr"/>
    <property type="match status" value="1"/>
</dbReference>
<evidence type="ECO:0000256" key="13">
    <source>
        <dbReference type="ARBA" id="ARBA00023239"/>
    </source>
</evidence>
<reference evidence="20 21" key="1">
    <citation type="submission" date="2022-05" db="EMBL/GenBank/DDBJ databases">
        <authorList>
            <consortium name="Genoscope - CEA"/>
            <person name="William W."/>
        </authorList>
    </citation>
    <scope>NUCLEOTIDE SEQUENCE [LARGE SCALE GENOMIC DNA]</scope>
</reference>
<dbReference type="SMART" id="SM00044">
    <property type="entry name" value="CYCc"/>
    <property type="match status" value="1"/>
</dbReference>
<dbReference type="AlphaFoldDB" id="A0AAU9X331"/>
<evidence type="ECO:0000256" key="1">
    <source>
        <dbReference type="ARBA" id="ARBA00004236"/>
    </source>
</evidence>
<keyword evidence="9" id="KW-0342">GTP-binding</keyword>
<dbReference type="Proteomes" id="UP001159428">
    <property type="component" value="Unassembled WGS sequence"/>
</dbReference>
<dbReference type="PROSITE" id="PS50125">
    <property type="entry name" value="GUANYLATE_CYCLASE_2"/>
    <property type="match status" value="1"/>
</dbReference>
<dbReference type="PRINTS" id="PR00255">
    <property type="entry name" value="NATPEPTIDER"/>
</dbReference>
<feature type="coiled-coil region" evidence="15">
    <location>
        <begin position="845"/>
        <end position="872"/>
    </location>
</feature>
<dbReference type="Pfam" id="PF01094">
    <property type="entry name" value="ANF_receptor"/>
    <property type="match status" value="1"/>
</dbReference>
<dbReference type="CDD" id="cd06352">
    <property type="entry name" value="PBP1_NPR_GC-like"/>
    <property type="match status" value="1"/>
</dbReference>
<evidence type="ECO:0000256" key="7">
    <source>
        <dbReference type="ARBA" id="ARBA00022741"/>
    </source>
</evidence>
<feature type="domain" description="Protein kinase" evidence="18">
    <location>
        <begin position="536"/>
        <end position="826"/>
    </location>
</feature>
<feature type="transmembrane region" description="Helical" evidence="16">
    <location>
        <begin position="467"/>
        <end position="490"/>
    </location>
</feature>
<protein>
    <recommendedName>
        <fullName evidence="3">guanylate cyclase</fullName>
        <ecNumber evidence="3">4.6.1.2</ecNumber>
    </recommendedName>
</protein>
<feature type="domain" description="Guanylate cyclase" evidence="19">
    <location>
        <begin position="897"/>
        <end position="1027"/>
    </location>
</feature>
<dbReference type="Gene3D" id="6.10.250.780">
    <property type="match status" value="1"/>
</dbReference>
<dbReference type="PROSITE" id="PS50011">
    <property type="entry name" value="PROTEIN_KINASE_DOM"/>
    <property type="match status" value="1"/>
</dbReference>
<keyword evidence="8 16" id="KW-1133">Transmembrane helix</keyword>
<dbReference type="InterPro" id="IPR029787">
    <property type="entry name" value="Nucleotide_cyclase"/>
</dbReference>
<keyword evidence="21" id="KW-1185">Reference proteome</keyword>
<evidence type="ECO:0000256" key="14">
    <source>
        <dbReference type="ARBA" id="ARBA00023293"/>
    </source>
</evidence>
<evidence type="ECO:0000259" key="18">
    <source>
        <dbReference type="PROSITE" id="PS50011"/>
    </source>
</evidence>
<dbReference type="GO" id="GO:0007168">
    <property type="term" value="P:receptor guanylyl cyclase signaling pathway"/>
    <property type="evidence" value="ECO:0007669"/>
    <property type="project" value="TreeGrafter"/>
</dbReference>
<dbReference type="InterPro" id="IPR000719">
    <property type="entry name" value="Prot_kinase_dom"/>
</dbReference>
<evidence type="ECO:0000313" key="20">
    <source>
        <dbReference type="EMBL" id="CAH3134010.1"/>
    </source>
</evidence>
<keyword evidence="13" id="KW-0456">Lyase</keyword>
<dbReference type="SUPFAM" id="SSF55073">
    <property type="entry name" value="Nucleotide cyclase"/>
    <property type="match status" value="1"/>
</dbReference>
<evidence type="ECO:0000256" key="5">
    <source>
        <dbReference type="ARBA" id="ARBA00022692"/>
    </source>
</evidence>
<accession>A0AAU9X331</accession>
<evidence type="ECO:0000256" key="9">
    <source>
        <dbReference type="ARBA" id="ARBA00023134"/>
    </source>
</evidence>
<dbReference type="EC" id="4.6.1.2" evidence="3"/>
<dbReference type="GO" id="GO:0005525">
    <property type="term" value="F:GTP binding"/>
    <property type="evidence" value="ECO:0007669"/>
    <property type="project" value="UniProtKB-KW"/>
</dbReference>
<dbReference type="PANTHER" id="PTHR11920">
    <property type="entry name" value="GUANYLYL CYCLASE"/>
    <property type="match status" value="1"/>
</dbReference>
<evidence type="ECO:0000256" key="16">
    <source>
        <dbReference type="SAM" id="Phobius"/>
    </source>
</evidence>
<comment type="caution">
    <text evidence="20">The sequence shown here is derived from an EMBL/GenBank/DDBJ whole genome shotgun (WGS) entry which is preliminary data.</text>
</comment>
<feature type="chain" id="PRO_5043325596" description="guanylate cyclase" evidence="17">
    <location>
        <begin position="27"/>
        <end position="1103"/>
    </location>
</feature>
<keyword evidence="5 16" id="KW-0812">Transmembrane</keyword>
<evidence type="ECO:0000256" key="8">
    <source>
        <dbReference type="ARBA" id="ARBA00022989"/>
    </source>
</evidence>
<dbReference type="GO" id="GO:0004016">
    <property type="term" value="F:adenylate cyclase activity"/>
    <property type="evidence" value="ECO:0007669"/>
    <property type="project" value="TreeGrafter"/>
</dbReference>
<keyword evidence="11" id="KW-0675">Receptor</keyword>
<dbReference type="InterPro" id="IPR001170">
    <property type="entry name" value="ANPR/GUC"/>
</dbReference>
<dbReference type="InterPro" id="IPR001245">
    <property type="entry name" value="Ser-Thr/Tyr_kinase_cat_dom"/>
</dbReference>
<evidence type="ECO:0000313" key="21">
    <source>
        <dbReference type="Proteomes" id="UP001159428"/>
    </source>
</evidence>
<evidence type="ECO:0000256" key="17">
    <source>
        <dbReference type="SAM" id="SignalP"/>
    </source>
</evidence>
<evidence type="ECO:0000256" key="11">
    <source>
        <dbReference type="ARBA" id="ARBA00023170"/>
    </source>
</evidence>
<dbReference type="InterPro" id="IPR050401">
    <property type="entry name" value="Cyclic_nucleotide_synthase"/>
</dbReference>
<evidence type="ECO:0000259" key="19">
    <source>
        <dbReference type="PROSITE" id="PS50125"/>
    </source>
</evidence>
<keyword evidence="4" id="KW-1003">Cell membrane</keyword>
<dbReference type="SUPFAM" id="SSF56112">
    <property type="entry name" value="Protein kinase-like (PK-like)"/>
    <property type="match status" value="1"/>
</dbReference>
<evidence type="ECO:0000256" key="15">
    <source>
        <dbReference type="SAM" id="Coils"/>
    </source>
</evidence>
<keyword evidence="10 16" id="KW-0472">Membrane</keyword>
<dbReference type="Gene3D" id="1.10.510.10">
    <property type="entry name" value="Transferase(Phosphotransferase) domain 1"/>
    <property type="match status" value="1"/>
</dbReference>
<dbReference type="FunFam" id="3.30.70.1230:FF:000050">
    <property type="entry name" value="Guanylate cyclase"/>
    <property type="match status" value="1"/>
</dbReference>
<keyword evidence="12" id="KW-0325">Glycoprotein</keyword>
<organism evidence="20 21">
    <name type="scientific">Pocillopora meandrina</name>
    <dbReference type="NCBI Taxonomy" id="46732"/>
    <lineage>
        <taxon>Eukaryota</taxon>
        <taxon>Metazoa</taxon>
        <taxon>Cnidaria</taxon>
        <taxon>Anthozoa</taxon>
        <taxon>Hexacorallia</taxon>
        <taxon>Scleractinia</taxon>
        <taxon>Astrocoeniina</taxon>
        <taxon>Pocilloporidae</taxon>
        <taxon>Pocillopora</taxon>
    </lineage>
</organism>